<gene>
    <name evidence="1" type="ORF">ERUC_LOCUS37252</name>
</gene>
<reference evidence="1 2" key="1">
    <citation type="submission" date="2022-03" db="EMBL/GenBank/DDBJ databases">
        <authorList>
            <person name="Macdonald S."/>
            <person name="Ahmed S."/>
            <person name="Newling K."/>
        </authorList>
    </citation>
    <scope>NUCLEOTIDE SEQUENCE [LARGE SCALE GENOMIC DNA]</scope>
</reference>
<protein>
    <submittedName>
        <fullName evidence="1">Uncharacterized protein</fullName>
    </submittedName>
</protein>
<evidence type="ECO:0000313" key="1">
    <source>
        <dbReference type="EMBL" id="CAH8384769.1"/>
    </source>
</evidence>
<keyword evidence="2" id="KW-1185">Reference proteome</keyword>
<proteinExistence type="predicted"/>
<sequence>MFRLTPRPFMTVIKKTTLYAPVEERCIPMFQSEFNQRPFINPLHLFPSDTVTVRDLFQISPFYPQRVRRAMALHRAGPGVQVAEEPDSDSDASVPLFTPRKRKAKQSKDKAIDLEDFDFSADDFVLPGWGPSLPYGDGSGASEAPFPNIDFDELLSGLPTNFDLAPPADIPEGSEVVVEGPRLINGGVNMIRSAHEARTREAMVYRFKVEKAEKMLARVQNEAVEHELKSVHDHS</sequence>
<accession>A0ABC8LMB4</accession>
<dbReference type="EMBL" id="CAKOAT010632932">
    <property type="protein sequence ID" value="CAH8384769.1"/>
    <property type="molecule type" value="Genomic_DNA"/>
</dbReference>
<comment type="caution">
    <text evidence="1">The sequence shown here is derived from an EMBL/GenBank/DDBJ whole genome shotgun (WGS) entry which is preliminary data.</text>
</comment>
<dbReference type="Proteomes" id="UP001642260">
    <property type="component" value="Unassembled WGS sequence"/>
</dbReference>
<organism evidence="1 2">
    <name type="scientific">Eruca vesicaria subsp. sativa</name>
    <name type="common">Garden rocket</name>
    <name type="synonym">Eruca sativa</name>
    <dbReference type="NCBI Taxonomy" id="29727"/>
    <lineage>
        <taxon>Eukaryota</taxon>
        <taxon>Viridiplantae</taxon>
        <taxon>Streptophyta</taxon>
        <taxon>Embryophyta</taxon>
        <taxon>Tracheophyta</taxon>
        <taxon>Spermatophyta</taxon>
        <taxon>Magnoliopsida</taxon>
        <taxon>eudicotyledons</taxon>
        <taxon>Gunneridae</taxon>
        <taxon>Pentapetalae</taxon>
        <taxon>rosids</taxon>
        <taxon>malvids</taxon>
        <taxon>Brassicales</taxon>
        <taxon>Brassicaceae</taxon>
        <taxon>Brassiceae</taxon>
        <taxon>Eruca</taxon>
    </lineage>
</organism>
<dbReference type="AlphaFoldDB" id="A0ABC8LMB4"/>
<evidence type="ECO:0000313" key="2">
    <source>
        <dbReference type="Proteomes" id="UP001642260"/>
    </source>
</evidence>
<name>A0ABC8LMB4_ERUVS</name>